<keyword evidence="5" id="KW-1185">Reference proteome</keyword>
<reference evidence="4 5" key="1">
    <citation type="submission" date="2019-04" db="EMBL/GenBank/DDBJ databases">
        <title>Comparative genomics and transcriptomics to analyze fruiting body development in filamentous ascomycetes.</title>
        <authorList>
            <consortium name="DOE Joint Genome Institute"/>
            <person name="Lutkenhaus R."/>
            <person name="Traeger S."/>
            <person name="Breuer J."/>
            <person name="Kuo A."/>
            <person name="Lipzen A."/>
            <person name="Pangilinan J."/>
            <person name="Dilworth D."/>
            <person name="Sandor L."/>
            <person name="Poggeler S."/>
            <person name="Barry K."/>
            <person name="Grigoriev I.V."/>
            <person name="Nowrousian M."/>
        </authorList>
    </citation>
    <scope>NUCLEOTIDE SEQUENCE [LARGE SCALE GENOMIC DNA]</scope>
    <source>
        <strain evidence="4 5">CBS 389.68</strain>
    </source>
</reference>
<evidence type="ECO:0000313" key="5">
    <source>
        <dbReference type="Proteomes" id="UP000298138"/>
    </source>
</evidence>
<feature type="compositionally biased region" description="Acidic residues" evidence="2">
    <location>
        <begin position="187"/>
        <end position="203"/>
    </location>
</feature>
<keyword evidence="1" id="KW-0479">Metal-binding</keyword>
<keyword evidence="1" id="KW-0863">Zinc-finger</keyword>
<evidence type="ECO:0000256" key="2">
    <source>
        <dbReference type="SAM" id="MobiDB-lite"/>
    </source>
</evidence>
<accession>A0A4V3SHZ2</accession>
<gene>
    <name evidence="4" type="ORF">EX30DRAFT_343532</name>
</gene>
<protein>
    <recommendedName>
        <fullName evidence="3">RING-type domain-containing protein</fullName>
    </recommendedName>
</protein>
<dbReference type="PROSITE" id="PS50089">
    <property type="entry name" value="ZF_RING_2"/>
    <property type="match status" value="1"/>
</dbReference>
<proteinExistence type="predicted"/>
<dbReference type="GO" id="GO:0008270">
    <property type="term" value="F:zinc ion binding"/>
    <property type="evidence" value="ECO:0007669"/>
    <property type="project" value="UniProtKB-KW"/>
</dbReference>
<organism evidence="4 5">
    <name type="scientific">Ascodesmis nigricans</name>
    <dbReference type="NCBI Taxonomy" id="341454"/>
    <lineage>
        <taxon>Eukaryota</taxon>
        <taxon>Fungi</taxon>
        <taxon>Dikarya</taxon>
        <taxon>Ascomycota</taxon>
        <taxon>Pezizomycotina</taxon>
        <taxon>Pezizomycetes</taxon>
        <taxon>Pezizales</taxon>
        <taxon>Ascodesmidaceae</taxon>
        <taxon>Ascodesmis</taxon>
    </lineage>
</organism>
<feature type="compositionally biased region" description="Basic and acidic residues" evidence="2">
    <location>
        <begin position="252"/>
        <end position="261"/>
    </location>
</feature>
<dbReference type="EMBL" id="ML220145">
    <property type="protein sequence ID" value="TGZ78154.1"/>
    <property type="molecule type" value="Genomic_DNA"/>
</dbReference>
<sequence>MSTTDDDEPLTSTPPCPRIPYPFPSSFIRRANLLCHLCDHSSKHTSARCRSPGCLHRACVQCTYSLQVRTITCPWCDENHEVDPELEMWDFTCRKCESQWDASWTRGWVDFYVCDAAADTRGRVLEWIESGNLDDILDPVDPDFDFEYYADSVWDHYDSDPERLEDSEDPIFEGPHVLEFFRMSDEDEDYDDDDDDYDDDDGLDAPLAGYTYDDDGEGLQEVMEDMADMIGGIGWGEHMGANNSEPQGETTVEEHDTAAPH</sequence>
<feature type="domain" description="RING-type" evidence="3">
    <location>
        <begin position="35"/>
        <end position="77"/>
    </location>
</feature>
<feature type="region of interest" description="Disordered" evidence="2">
    <location>
        <begin position="233"/>
        <end position="261"/>
    </location>
</feature>
<feature type="compositionally biased region" description="Polar residues" evidence="2">
    <location>
        <begin position="241"/>
        <end position="250"/>
    </location>
</feature>
<evidence type="ECO:0000256" key="1">
    <source>
        <dbReference type="PROSITE-ProRule" id="PRU00175"/>
    </source>
</evidence>
<dbReference type="InParanoid" id="A0A4V3SHZ2"/>
<dbReference type="Proteomes" id="UP000298138">
    <property type="component" value="Unassembled WGS sequence"/>
</dbReference>
<evidence type="ECO:0000313" key="4">
    <source>
        <dbReference type="EMBL" id="TGZ78154.1"/>
    </source>
</evidence>
<evidence type="ECO:0000259" key="3">
    <source>
        <dbReference type="PROSITE" id="PS50089"/>
    </source>
</evidence>
<name>A0A4V3SHZ2_9PEZI</name>
<feature type="region of interest" description="Disordered" evidence="2">
    <location>
        <begin position="187"/>
        <end position="215"/>
    </location>
</feature>
<dbReference type="InterPro" id="IPR001841">
    <property type="entry name" value="Znf_RING"/>
</dbReference>
<dbReference type="AlphaFoldDB" id="A0A4V3SHZ2"/>
<keyword evidence="1" id="KW-0862">Zinc</keyword>